<reference evidence="2 3" key="1">
    <citation type="submission" date="2017-08" db="EMBL/GenBank/DDBJ databases">
        <title>Infants hospitalized years apart are colonized by the same room-sourced microbial strains.</title>
        <authorList>
            <person name="Brooks B."/>
            <person name="Olm M.R."/>
            <person name="Firek B.A."/>
            <person name="Baker R."/>
            <person name="Thomas B.C."/>
            <person name="Morowitz M.J."/>
            <person name="Banfield J.F."/>
        </authorList>
    </citation>
    <scope>NUCLEOTIDE SEQUENCE [LARGE SCALE GENOMIC DNA]</scope>
    <source>
        <strain evidence="2">S2_003_000_R2_14</strain>
    </source>
</reference>
<proteinExistence type="predicted"/>
<evidence type="ECO:0000313" key="2">
    <source>
        <dbReference type="EMBL" id="PZR03318.1"/>
    </source>
</evidence>
<feature type="compositionally biased region" description="Polar residues" evidence="1">
    <location>
        <begin position="11"/>
        <end position="25"/>
    </location>
</feature>
<gene>
    <name evidence="2" type="ORF">DI536_36135</name>
</gene>
<accession>A0A2W5U3P4</accession>
<organism evidence="2 3">
    <name type="scientific">Archangium gephyra</name>
    <dbReference type="NCBI Taxonomy" id="48"/>
    <lineage>
        <taxon>Bacteria</taxon>
        <taxon>Pseudomonadati</taxon>
        <taxon>Myxococcota</taxon>
        <taxon>Myxococcia</taxon>
        <taxon>Myxococcales</taxon>
        <taxon>Cystobacterineae</taxon>
        <taxon>Archangiaceae</taxon>
        <taxon>Archangium</taxon>
    </lineage>
</organism>
<evidence type="ECO:0000313" key="3">
    <source>
        <dbReference type="Proteomes" id="UP000249061"/>
    </source>
</evidence>
<protein>
    <submittedName>
        <fullName evidence="2">Uncharacterized protein</fullName>
    </submittedName>
</protein>
<sequence>MPVGSGERISSAFQSADQMENATRDSWSLNARCSYSSPERASVATELSSASIERLPDLAVETPSVQRGHRRRK</sequence>
<dbReference type="Proteomes" id="UP000249061">
    <property type="component" value="Unassembled WGS sequence"/>
</dbReference>
<feature type="region of interest" description="Disordered" evidence="1">
    <location>
        <begin position="1"/>
        <end position="25"/>
    </location>
</feature>
<dbReference type="AlphaFoldDB" id="A0A2W5U3P4"/>
<dbReference type="EMBL" id="QFQP01000099">
    <property type="protein sequence ID" value="PZR03318.1"/>
    <property type="molecule type" value="Genomic_DNA"/>
</dbReference>
<evidence type="ECO:0000256" key="1">
    <source>
        <dbReference type="SAM" id="MobiDB-lite"/>
    </source>
</evidence>
<name>A0A2W5U3P4_9BACT</name>
<comment type="caution">
    <text evidence="2">The sequence shown here is derived from an EMBL/GenBank/DDBJ whole genome shotgun (WGS) entry which is preliminary data.</text>
</comment>